<organism evidence="1 2">
    <name type="scientific">Candidatus Korobacter versatilis</name>
    <dbReference type="NCBI Taxonomy" id="658062"/>
    <lineage>
        <taxon>Bacteria</taxon>
        <taxon>Pseudomonadati</taxon>
        <taxon>Acidobacteriota</taxon>
        <taxon>Terriglobia</taxon>
        <taxon>Terriglobales</taxon>
        <taxon>Candidatus Korobacteraceae</taxon>
        <taxon>Candidatus Korobacter</taxon>
    </lineage>
</organism>
<proteinExistence type="predicted"/>
<evidence type="ECO:0000313" key="1">
    <source>
        <dbReference type="EMBL" id="MBI2678787.1"/>
    </source>
</evidence>
<dbReference type="Proteomes" id="UP000779809">
    <property type="component" value="Unassembled WGS sequence"/>
</dbReference>
<reference evidence="1" key="1">
    <citation type="submission" date="2020-07" db="EMBL/GenBank/DDBJ databases">
        <title>Huge and variable diversity of episymbiotic CPR bacteria and DPANN archaea in groundwater ecosystems.</title>
        <authorList>
            <person name="He C.Y."/>
            <person name="Keren R."/>
            <person name="Whittaker M."/>
            <person name="Farag I.F."/>
            <person name="Doudna J."/>
            <person name="Cate J.H.D."/>
            <person name="Banfield J.F."/>
        </authorList>
    </citation>
    <scope>NUCLEOTIDE SEQUENCE</scope>
    <source>
        <strain evidence="1">NC_groundwater_580_Pr5_B-0.1um_64_19</strain>
    </source>
</reference>
<comment type="caution">
    <text evidence="1">The sequence shown here is derived from an EMBL/GenBank/DDBJ whole genome shotgun (WGS) entry which is preliminary data.</text>
</comment>
<accession>A0A932A921</accession>
<sequence length="54" mass="6332">MKKHKVEFEAHKTIKVPTKVRFETKTGEKVRFTAEKPKKAPVHVEFEARGKRRG</sequence>
<protein>
    <submittedName>
        <fullName evidence="1">Uncharacterized protein</fullName>
    </submittedName>
</protein>
<dbReference type="EMBL" id="JACPNR010000010">
    <property type="protein sequence ID" value="MBI2678787.1"/>
    <property type="molecule type" value="Genomic_DNA"/>
</dbReference>
<dbReference type="AlphaFoldDB" id="A0A932A921"/>
<name>A0A932A921_9BACT</name>
<gene>
    <name evidence="1" type="ORF">HYX28_08400</name>
</gene>
<evidence type="ECO:0000313" key="2">
    <source>
        <dbReference type="Proteomes" id="UP000779809"/>
    </source>
</evidence>